<dbReference type="Proteomes" id="UP000313948">
    <property type="component" value="Chromosome"/>
</dbReference>
<proteinExistence type="inferred from homology"/>
<keyword evidence="2" id="KW-0012">Acyltransferase</keyword>
<organism evidence="5 6">
    <name type="scientific">Georgenia wutianyii</name>
    <dbReference type="NCBI Taxonomy" id="2585135"/>
    <lineage>
        <taxon>Bacteria</taxon>
        <taxon>Bacillati</taxon>
        <taxon>Actinomycetota</taxon>
        <taxon>Actinomycetes</taxon>
        <taxon>Micrococcales</taxon>
        <taxon>Bogoriellaceae</taxon>
        <taxon>Georgenia</taxon>
    </lineage>
</organism>
<evidence type="ECO:0000256" key="3">
    <source>
        <dbReference type="ARBA" id="ARBA00038502"/>
    </source>
</evidence>
<evidence type="ECO:0000313" key="5">
    <source>
        <dbReference type="EMBL" id="QDB78275.1"/>
    </source>
</evidence>
<dbReference type="InterPro" id="IPR051531">
    <property type="entry name" value="N-acetyltransferase"/>
</dbReference>
<feature type="domain" description="N-acetyltransferase" evidence="4">
    <location>
        <begin position="16"/>
        <end position="179"/>
    </location>
</feature>
<evidence type="ECO:0000256" key="2">
    <source>
        <dbReference type="ARBA" id="ARBA00023315"/>
    </source>
</evidence>
<keyword evidence="1" id="KW-0808">Transferase</keyword>
<dbReference type="SUPFAM" id="SSF55729">
    <property type="entry name" value="Acyl-CoA N-acyltransferases (Nat)"/>
    <property type="match status" value="1"/>
</dbReference>
<sequence>MPGARRLMVVLEEDGVRLRPLRYRDRAAWHQVRAANAAWLAPWEATSPVPGPPVGFAAYVAQCRRQTRRGEGLPFVIEVEGELVGQLSVSSIVMGAARSASIGYWVSRDLAGRGIVPTAVAMAADDCFTRLGLHRLEINIRPENTASLRVVEKLGFRDEGVRRRYLHIAGDWRDHRTFALLAEEVPEGLLERWRRSRGRHAGDVPGSGPAHG</sequence>
<evidence type="ECO:0000259" key="4">
    <source>
        <dbReference type="PROSITE" id="PS51186"/>
    </source>
</evidence>
<dbReference type="PROSITE" id="PS51186">
    <property type="entry name" value="GNAT"/>
    <property type="match status" value="1"/>
</dbReference>
<gene>
    <name evidence="5" type="ORF">FE251_01955</name>
</gene>
<keyword evidence="6" id="KW-1185">Reference proteome</keyword>
<evidence type="ECO:0000256" key="1">
    <source>
        <dbReference type="ARBA" id="ARBA00022679"/>
    </source>
</evidence>
<reference evidence="5 6" key="1">
    <citation type="submission" date="2019-05" db="EMBL/GenBank/DDBJ databases">
        <title>Georgenia *** sp. nov., and Georgenia *** sp. nov., isolated from the intestinal contents of plateau pika (Ochotona curzoniae) in the Qinghai-Tibet plateau of China.</title>
        <authorList>
            <person name="Tian Z."/>
        </authorList>
    </citation>
    <scope>NUCLEOTIDE SEQUENCE [LARGE SCALE GENOMIC DNA]</scope>
    <source>
        <strain evidence="5 6">Z294</strain>
    </source>
</reference>
<protein>
    <submittedName>
        <fullName evidence="5">GNAT family N-acetyltransferase</fullName>
    </submittedName>
</protein>
<dbReference type="InterPro" id="IPR000182">
    <property type="entry name" value="GNAT_dom"/>
</dbReference>
<dbReference type="InterPro" id="IPR016181">
    <property type="entry name" value="Acyl_CoA_acyltransferase"/>
</dbReference>
<comment type="similarity">
    <text evidence="3">Belongs to the acetyltransferase family. RimJ subfamily.</text>
</comment>
<dbReference type="EMBL" id="CP040899">
    <property type="protein sequence ID" value="QDB78275.1"/>
    <property type="molecule type" value="Genomic_DNA"/>
</dbReference>
<name>A0ABX5VN74_9MICO</name>
<evidence type="ECO:0000313" key="6">
    <source>
        <dbReference type="Proteomes" id="UP000313948"/>
    </source>
</evidence>
<accession>A0ABX5VN74</accession>
<dbReference type="PANTHER" id="PTHR43792:SF8">
    <property type="entry name" value="[RIBOSOMAL PROTEIN US5]-ALANINE N-ACETYLTRANSFERASE"/>
    <property type="match status" value="1"/>
</dbReference>
<dbReference type="PANTHER" id="PTHR43792">
    <property type="entry name" value="GNAT FAMILY, PUTATIVE (AFU_ORTHOLOGUE AFUA_3G00765)-RELATED-RELATED"/>
    <property type="match status" value="1"/>
</dbReference>
<dbReference type="Pfam" id="PF13302">
    <property type="entry name" value="Acetyltransf_3"/>
    <property type="match status" value="1"/>
</dbReference>
<dbReference type="Gene3D" id="3.40.630.30">
    <property type="match status" value="1"/>
</dbReference>